<dbReference type="InterPro" id="IPR015927">
    <property type="entry name" value="Peptidase_S24_S26A/B/C"/>
</dbReference>
<organism evidence="5">
    <name type="scientific">Aliivibrio fischeri</name>
    <name type="common">Vibrio fischeri</name>
    <dbReference type="NCBI Taxonomy" id="668"/>
    <lineage>
        <taxon>Bacteria</taxon>
        <taxon>Pseudomonadati</taxon>
        <taxon>Pseudomonadota</taxon>
        <taxon>Gammaproteobacteria</taxon>
        <taxon>Vibrionales</taxon>
        <taxon>Vibrionaceae</taxon>
        <taxon>Aliivibrio</taxon>
    </lineage>
</organism>
<dbReference type="EMBL" id="JQ031551">
    <property type="protein sequence ID" value="AEY78129.1"/>
    <property type="molecule type" value="Genomic_DNA"/>
</dbReference>
<dbReference type="InterPro" id="IPR036286">
    <property type="entry name" value="LexA/Signal_pep-like_sf"/>
</dbReference>
<evidence type="ECO:0000256" key="3">
    <source>
        <dbReference type="ARBA" id="ARBA00023163"/>
    </source>
</evidence>
<geneLocation type="plasmid" evidence="5">
    <name>pES657-44</name>
</geneLocation>
<proteinExistence type="predicted"/>
<dbReference type="SUPFAM" id="SSF51306">
    <property type="entry name" value="LexA/Signal peptidase"/>
    <property type="match status" value="1"/>
</dbReference>
<dbReference type="CDD" id="cd06529">
    <property type="entry name" value="S24_LexA-like"/>
    <property type="match status" value="1"/>
</dbReference>
<keyword evidence="5" id="KW-0614">Plasmid</keyword>
<evidence type="ECO:0000313" key="5">
    <source>
        <dbReference type="EMBL" id="AEY78129.1"/>
    </source>
</evidence>
<evidence type="ECO:0000256" key="1">
    <source>
        <dbReference type="ARBA" id="ARBA00023015"/>
    </source>
</evidence>
<protein>
    <submittedName>
        <fullName evidence="5">Putative transcriptional regulator</fullName>
    </submittedName>
</protein>
<dbReference type="InterPro" id="IPR039418">
    <property type="entry name" value="LexA-like"/>
</dbReference>
<name>H2ERW2_ALIFS</name>
<evidence type="ECO:0000259" key="4">
    <source>
        <dbReference type="Pfam" id="PF00717"/>
    </source>
</evidence>
<dbReference type="GO" id="GO:0003677">
    <property type="term" value="F:DNA binding"/>
    <property type="evidence" value="ECO:0007669"/>
    <property type="project" value="UniProtKB-KW"/>
</dbReference>
<accession>H2ERW2</accession>
<dbReference type="AlphaFoldDB" id="H2ERW2"/>
<dbReference type="PANTHER" id="PTHR40661">
    <property type="match status" value="1"/>
</dbReference>
<evidence type="ECO:0000256" key="2">
    <source>
        <dbReference type="ARBA" id="ARBA00023125"/>
    </source>
</evidence>
<keyword evidence="3" id="KW-0804">Transcription</keyword>
<reference evidence="5" key="1">
    <citation type="submission" date="2011-11" db="EMBL/GenBank/DDBJ databases">
        <authorList>
            <person name="Summers A.O."/>
            <person name="Wireman J."/>
            <person name="Williams L.E."/>
        </authorList>
    </citation>
    <scope>NUCLEOTIDE SEQUENCE</scope>
    <source>
        <strain evidence="5">ES657</strain>
        <plasmid evidence="5">pES657-44</plasmid>
    </source>
</reference>
<feature type="domain" description="Peptidase S24/S26A/S26B/S26C" evidence="4">
    <location>
        <begin position="11"/>
        <end position="128"/>
    </location>
</feature>
<dbReference type="Pfam" id="PF00717">
    <property type="entry name" value="Peptidase_S24"/>
    <property type="match status" value="1"/>
</dbReference>
<dbReference type="RefSeq" id="WP_014343735.1">
    <property type="nucleotide sequence ID" value="NC_016853.1"/>
</dbReference>
<keyword evidence="1" id="KW-0805">Transcription regulation</keyword>
<keyword evidence="2" id="KW-0238">DNA-binding</keyword>
<sequence length="135" mass="15623">MRYFGLLYIKNKASAGDGFINTDSDHELIPIPTRFLKYQCNKEHIFCVSVKGDSMIPVLYDGSIIAVNAMSTTIRDGRMYLVLQDELLRVKILHQLPDKIILRSYNSDFKDEEYKQKESRVHVIGEVFWFSSLAN</sequence>
<dbReference type="Gene3D" id="2.10.109.10">
    <property type="entry name" value="Umud Fragment, subunit A"/>
    <property type="match status" value="1"/>
</dbReference>
<dbReference type="PANTHER" id="PTHR40661:SF2">
    <property type="entry name" value="HTH-TYPE TRANSCRIPTIONAL REGULATOR PRTR"/>
    <property type="match status" value="1"/>
</dbReference>